<dbReference type="Gene3D" id="2.170.120.30">
    <property type="match status" value="2"/>
</dbReference>
<keyword evidence="1" id="KW-0472">Membrane</keyword>
<dbReference type="RefSeq" id="WP_078784024.1">
    <property type="nucleotide sequence ID" value="NZ_FUYF01000004.1"/>
</dbReference>
<dbReference type="InterPro" id="IPR053154">
    <property type="entry name" value="c-di-AMP_regulator"/>
</dbReference>
<evidence type="ECO:0000256" key="1">
    <source>
        <dbReference type="SAM" id="Phobius"/>
    </source>
</evidence>
<dbReference type="AlphaFoldDB" id="A0A1T4WTZ4"/>
<dbReference type="PANTHER" id="PTHR37804">
    <property type="entry name" value="CDAA REGULATORY PROTEIN CDAR"/>
    <property type="match status" value="1"/>
</dbReference>
<gene>
    <name evidence="2" type="ORF">SAMN02745178_01031</name>
</gene>
<dbReference type="GeneID" id="93337507"/>
<dbReference type="EMBL" id="FUYF01000004">
    <property type="protein sequence ID" value="SKA80840.1"/>
    <property type="molecule type" value="Genomic_DNA"/>
</dbReference>
<evidence type="ECO:0000313" key="3">
    <source>
        <dbReference type="Proteomes" id="UP000190286"/>
    </source>
</evidence>
<dbReference type="Proteomes" id="UP000190286">
    <property type="component" value="Unassembled WGS sequence"/>
</dbReference>
<dbReference type="OrthoDB" id="1859850at2"/>
<proteinExistence type="predicted"/>
<organism evidence="2 3">
    <name type="scientific">Gemmiger formicilis</name>
    <dbReference type="NCBI Taxonomy" id="745368"/>
    <lineage>
        <taxon>Bacteria</taxon>
        <taxon>Bacillati</taxon>
        <taxon>Bacillota</taxon>
        <taxon>Clostridia</taxon>
        <taxon>Eubacteriales</taxon>
        <taxon>Gemmiger</taxon>
    </lineage>
</organism>
<keyword evidence="1" id="KW-1133">Transmembrane helix</keyword>
<keyword evidence="3" id="KW-1185">Reference proteome</keyword>
<evidence type="ECO:0000313" key="2">
    <source>
        <dbReference type="EMBL" id="SKA80840.1"/>
    </source>
</evidence>
<dbReference type="Pfam" id="PF07949">
    <property type="entry name" value="YbbR"/>
    <property type="match status" value="1"/>
</dbReference>
<keyword evidence="1" id="KW-0812">Transmembrane</keyword>
<dbReference type="InterPro" id="IPR012505">
    <property type="entry name" value="YbbR"/>
</dbReference>
<sequence length="437" mass="46393">MANPNNPLAPGLNGAAPKGPRTIWNNPVFSAVLAIIMGFAMWIIVTVYIDPQGSTTVTGVPINYTSGASTYTAQGLDIVEKPDIEGVTVKVEGNSTIIGNIRSADIMVYPSYAGVSGAGKVTLRLQARVTNTTDFPGDIECTVESPSTIDVVFDEVSEKTVPVTVDASAVTISSGYMLNKTTAVPAEITLRGPTSELDQVSSIVAPVQMDGELADTTTVPATLELRDEEGNAFTPQYISMESDSANVTLTVYQVRELPLKVDFIGAPNGFDVESLHYSLSQQTLCVAGPARTISALEALTVTDFDLAREFEPGRDYQRLIELPAGIVSLDGVTNVTLDFDTSEMASTKLNVSNIRAINVPSNYELQILSSIVSGVTLYGPADEIEKLSADSIVAQIDCQSLNLTVGQQTIAVSIQIPSSSRIFATGSYTVQCEVTSK</sequence>
<dbReference type="PANTHER" id="PTHR37804:SF1">
    <property type="entry name" value="CDAA REGULATORY PROTEIN CDAR"/>
    <property type="match status" value="1"/>
</dbReference>
<accession>A0A1T4WTZ4</accession>
<dbReference type="STRING" id="745368.SAMN02745178_01031"/>
<name>A0A1T4WTZ4_9FIRM</name>
<dbReference type="Gene3D" id="2.170.120.40">
    <property type="entry name" value="YbbR-like domain"/>
    <property type="match status" value="1"/>
</dbReference>
<protein>
    <submittedName>
        <fullName evidence="2">YbbR domain-containing protein</fullName>
    </submittedName>
</protein>
<feature type="transmembrane region" description="Helical" evidence="1">
    <location>
        <begin position="28"/>
        <end position="49"/>
    </location>
</feature>
<reference evidence="2 3" key="1">
    <citation type="submission" date="2017-02" db="EMBL/GenBank/DDBJ databases">
        <authorList>
            <person name="Peterson S.W."/>
        </authorList>
    </citation>
    <scope>NUCLEOTIDE SEQUENCE [LARGE SCALE GENOMIC DNA]</scope>
    <source>
        <strain evidence="2 3">ATCC 27749</strain>
    </source>
</reference>